<keyword evidence="4" id="KW-0874">Quinone</keyword>
<dbReference type="GO" id="GO:0048038">
    <property type="term" value="F:quinone binding"/>
    <property type="evidence" value="ECO:0007669"/>
    <property type="project" value="UniProtKB-KW"/>
</dbReference>
<keyword evidence="5 10" id="KW-1133">Transmembrane helix</keyword>
<feature type="transmembrane region" description="Helical" evidence="10">
    <location>
        <begin position="135"/>
        <end position="154"/>
    </location>
</feature>
<evidence type="ECO:0000313" key="13">
    <source>
        <dbReference type="Proteomes" id="UP000248326"/>
    </source>
</evidence>
<dbReference type="Pfam" id="PF07884">
    <property type="entry name" value="VKOR"/>
    <property type="match status" value="1"/>
</dbReference>
<dbReference type="InterPro" id="IPR012932">
    <property type="entry name" value="VKOR"/>
</dbReference>
<evidence type="ECO:0000256" key="6">
    <source>
        <dbReference type="ARBA" id="ARBA00023002"/>
    </source>
</evidence>
<evidence type="ECO:0000256" key="10">
    <source>
        <dbReference type="SAM" id="Phobius"/>
    </source>
</evidence>
<evidence type="ECO:0000256" key="5">
    <source>
        <dbReference type="ARBA" id="ARBA00022989"/>
    </source>
</evidence>
<comment type="similarity">
    <text evidence="2">Belongs to the VKOR family.</text>
</comment>
<dbReference type="GO" id="GO:0016020">
    <property type="term" value="C:membrane"/>
    <property type="evidence" value="ECO:0007669"/>
    <property type="project" value="UniProtKB-SubCell"/>
</dbReference>
<dbReference type="EMBL" id="QJSX01000012">
    <property type="protein sequence ID" value="PYE52793.1"/>
    <property type="molecule type" value="Genomic_DNA"/>
</dbReference>
<evidence type="ECO:0000259" key="11">
    <source>
        <dbReference type="Pfam" id="PF07884"/>
    </source>
</evidence>
<comment type="subcellular location">
    <subcellularLocation>
        <location evidence="1">Membrane</location>
        <topology evidence="1">Multi-pass membrane protein</topology>
    </subcellularLocation>
</comment>
<reference evidence="12 13" key="1">
    <citation type="submission" date="2018-06" db="EMBL/GenBank/DDBJ databases">
        <title>Genomic Encyclopedia of Type Strains, Phase IV (KMG-IV): sequencing the most valuable type-strain genomes for metagenomic binning, comparative biology and taxonomic classification.</title>
        <authorList>
            <person name="Goeker M."/>
        </authorList>
    </citation>
    <scope>NUCLEOTIDE SEQUENCE [LARGE SCALE GENOMIC DNA]</scope>
    <source>
        <strain evidence="12 13">DSM 18048</strain>
    </source>
</reference>
<dbReference type="Proteomes" id="UP000248326">
    <property type="component" value="Unassembled WGS sequence"/>
</dbReference>
<evidence type="ECO:0000256" key="1">
    <source>
        <dbReference type="ARBA" id="ARBA00004141"/>
    </source>
</evidence>
<evidence type="ECO:0000256" key="9">
    <source>
        <dbReference type="ARBA" id="ARBA00023284"/>
    </source>
</evidence>
<dbReference type="InterPro" id="IPR038354">
    <property type="entry name" value="VKOR_sf"/>
</dbReference>
<dbReference type="GO" id="GO:0016491">
    <property type="term" value="F:oxidoreductase activity"/>
    <property type="evidence" value="ECO:0007669"/>
    <property type="project" value="UniProtKB-KW"/>
</dbReference>
<dbReference type="OrthoDB" id="853192at2"/>
<keyword evidence="13" id="KW-1185">Reference proteome</keyword>
<keyword evidence="6" id="KW-0560">Oxidoreductase</keyword>
<keyword evidence="7 10" id="KW-0472">Membrane</keyword>
<name>A0A318S517_9DEIO</name>
<comment type="caution">
    <text evidence="12">The sequence shown here is derived from an EMBL/GenBank/DDBJ whole genome shotgun (WGS) entry which is preliminary data.</text>
</comment>
<evidence type="ECO:0000256" key="8">
    <source>
        <dbReference type="ARBA" id="ARBA00023157"/>
    </source>
</evidence>
<sequence length="167" mass="18280">MTTPRELSHQLREVQTEDLHRRRLLVGLSMVGAAMGQIVSLYQMGVLKTLPDPPLNIFDSSKVDAAEYAYARFQTPDALMMIVNYGITAWLAGAGDKDRATNAPWIPLALAAKTIADAATALELGREEYAQTKKLCFYCQVATVVSLASVVLALPEARKAWGAWRGK</sequence>
<organism evidence="12 13">
    <name type="scientific">Deinococcus yavapaiensis KR-236</name>
    <dbReference type="NCBI Taxonomy" id="694435"/>
    <lineage>
        <taxon>Bacteria</taxon>
        <taxon>Thermotogati</taxon>
        <taxon>Deinococcota</taxon>
        <taxon>Deinococci</taxon>
        <taxon>Deinococcales</taxon>
        <taxon>Deinococcaceae</taxon>
        <taxon>Deinococcus</taxon>
    </lineage>
</organism>
<gene>
    <name evidence="12" type="ORF">DES52_112114</name>
</gene>
<proteinExistence type="inferred from homology"/>
<feature type="domain" description="Vitamin K epoxide reductase" evidence="11">
    <location>
        <begin position="24"/>
        <end position="153"/>
    </location>
</feature>
<evidence type="ECO:0000313" key="12">
    <source>
        <dbReference type="EMBL" id="PYE52793.1"/>
    </source>
</evidence>
<keyword evidence="9" id="KW-0676">Redox-active center</keyword>
<evidence type="ECO:0000256" key="3">
    <source>
        <dbReference type="ARBA" id="ARBA00022692"/>
    </source>
</evidence>
<keyword evidence="3 10" id="KW-0812">Transmembrane</keyword>
<accession>A0A318S517</accession>
<dbReference type="AlphaFoldDB" id="A0A318S517"/>
<evidence type="ECO:0000256" key="7">
    <source>
        <dbReference type="ARBA" id="ARBA00023136"/>
    </source>
</evidence>
<protein>
    <submittedName>
        <fullName evidence="12">Vitamin K epoxide reductase family protein</fullName>
    </submittedName>
</protein>
<dbReference type="Gene3D" id="1.20.1440.130">
    <property type="entry name" value="VKOR domain"/>
    <property type="match status" value="1"/>
</dbReference>
<feature type="transmembrane region" description="Helical" evidence="10">
    <location>
        <begin position="24"/>
        <end position="42"/>
    </location>
</feature>
<evidence type="ECO:0000256" key="4">
    <source>
        <dbReference type="ARBA" id="ARBA00022719"/>
    </source>
</evidence>
<evidence type="ECO:0000256" key="2">
    <source>
        <dbReference type="ARBA" id="ARBA00006214"/>
    </source>
</evidence>
<dbReference type="RefSeq" id="WP_110887678.1">
    <property type="nucleotide sequence ID" value="NZ_QJSX01000012.1"/>
</dbReference>
<keyword evidence="8" id="KW-1015">Disulfide bond</keyword>